<dbReference type="GO" id="GO:0000160">
    <property type="term" value="P:phosphorelay signal transduction system"/>
    <property type="evidence" value="ECO:0007669"/>
    <property type="project" value="InterPro"/>
</dbReference>
<reference evidence="7 8" key="1">
    <citation type="submission" date="2014-02" db="EMBL/GenBank/DDBJ databases">
        <title>The small core and large imbalanced accessory genome model reveals a collaborative survival strategy of Sorangium cellulosum strains in nature.</title>
        <authorList>
            <person name="Han K."/>
            <person name="Peng R."/>
            <person name="Blom J."/>
            <person name="Li Y.-Z."/>
        </authorList>
    </citation>
    <scope>NUCLEOTIDE SEQUENCE [LARGE SCALE GENOMIC DNA]</scope>
    <source>
        <strain evidence="7 8">So0007-03</strain>
    </source>
</reference>
<sequence>MTGVTAKVVVIDDDGAVLRSVGRLLGASGYEVELFEGARAFLASAAAAPDARAGCVIVDLAMPELGGLDLQAALRASGCRLPLIFITGHGDVRASVQAMKEGAVDFLLKPLEADEVLAAVRRAMDLDARARAAREEQAALAARLDALTPRERQVCDRIARGQLNKQIAAELGLAESTVKQHRASATAKLGVASAAELAALLERSRGPGG</sequence>
<gene>
    <name evidence="7" type="ORF">BE21_51825</name>
</gene>
<dbReference type="AlphaFoldDB" id="A0A150TFA9"/>
<dbReference type="PROSITE" id="PS50043">
    <property type="entry name" value="HTH_LUXR_2"/>
    <property type="match status" value="1"/>
</dbReference>
<dbReference type="EMBL" id="JEME01002725">
    <property type="protein sequence ID" value="KYG03400.1"/>
    <property type="molecule type" value="Genomic_DNA"/>
</dbReference>
<dbReference type="SMART" id="SM00421">
    <property type="entry name" value="HTH_LUXR"/>
    <property type="match status" value="1"/>
</dbReference>
<keyword evidence="2" id="KW-0238">DNA-binding</keyword>
<dbReference type="InterPro" id="IPR036388">
    <property type="entry name" value="WH-like_DNA-bd_sf"/>
</dbReference>
<evidence type="ECO:0000256" key="2">
    <source>
        <dbReference type="ARBA" id="ARBA00023125"/>
    </source>
</evidence>
<dbReference type="InterPro" id="IPR000792">
    <property type="entry name" value="Tscrpt_reg_LuxR_C"/>
</dbReference>
<dbReference type="PROSITE" id="PS00622">
    <property type="entry name" value="HTH_LUXR_1"/>
    <property type="match status" value="1"/>
</dbReference>
<protein>
    <submittedName>
        <fullName evidence="7">LuxR family transcriptional regulator</fullName>
    </submittedName>
</protein>
<dbReference type="Proteomes" id="UP000075502">
    <property type="component" value="Unassembled WGS sequence"/>
</dbReference>
<accession>A0A150TFA9</accession>
<evidence type="ECO:0000313" key="7">
    <source>
        <dbReference type="EMBL" id="KYG03400.1"/>
    </source>
</evidence>
<evidence type="ECO:0000259" key="6">
    <source>
        <dbReference type="PROSITE" id="PS50110"/>
    </source>
</evidence>
<evidence type="ECO:0000259" key="5">
    <source>
        <dbReference type="PROSITE" id="PS50043"/>
    </source>
</evidence>
<feature type="domain" description="Response regulatory" evidence="6">
    <location>
        <begin position="7"/>
        <end position="124"/>
    </location>
</feature>
<dbReference type="PRINTS" id="PR00038">
    <property type="entry name" value="HTHLUXR"/>
</dbReference>
<proteinExistence type="predicted"/>
<dbReference type="InterPro" id="IPR011006">
    <property type="entry name" value="CheY-like_superfamily"/>
</dbReference>
<feature type="modified residue" description="4-aspartylphosphate" evidence="4">
    <location>
        <position position="59"/>
    </location>
</feature>
<dbReference type="CDD" id="cd06170">
    <property type="entry name" value="LuxR_C_like"/>
    <property type="match status" value="1"/>
</dbReference>
<feature type="domain" description="HTH luxR-type" evidence="5">
    <location>
        <begin position="140"/>
        <end position="205"/>
    </location>
</feature>
<dbReference type="Gene3D" id="3.40.50.2300">
    <property type="match status" value="1"/>
</dbReference>
<dbReference type="InterPro" id="IPR016032">
    <property type="entry name" value="Sig_transdc_resp-reg_C-effctor"/>
</dbReference>
<keyword evidence="4" id="KW-0597">Phosphoprotein</keyword>
<evidence type="ECO:0000256" key="1">
    <source>
        <dbReference type="ARBA" id="ARBA00023015"/>
    </source>
</evidence>
<keyword evidence="3" id="KW-0804">Transcription</keyword>
<dbReference type="PANTHER" id="PTHR44688">
    <property type="entry name" value="DNA-BINDING TRANSCRIPTIONAL ACTIVATOR DEVR_DOSR"/>
    <property type="match status" value="1"/>
</dbReference>
<dbReference type="GO" id="GO:0003677">
    <property type="term" value="F:DNA binding"/>
    <property type="evidence" value="ECO:0007669"/>
    <property type="project" value="UniProtKB-KW"/>
</dbReference>
<dbReference type="GO" id="GO:0006355">
    <property type="term" value="P:regulation of DNA-templated transcription"/>
    <property type="evidence" value="ECO:0007669"/>
    <property type="project" value="InterPro"/>
</dbReference>
<organism evidence="7 8">
    <name type="scientific">Sorangium cellulosum</name>
    <name type="common">Polyangium cellulosum</name>
    <dbReference type="NCBI Taxonomy" id="56"/>
    <lineage>
        <taxon>Bacteria</taxon>
        <taxon>Pseudomonadati</taxon>
        <taxon>Myxococcota</taxon>
        <taxon>Polyangia</taxon>
        <taxon>Polyangiales</taxon>
        <taxon>Polyangiaceae</taxon>
        <taxon>Sorangium</taxon>
    </lineage>
</organism>
<dbReference type="Gene3D" id="1.10.10.10">
    <property type="entry name" value="Winged helix-like DNA-binding domain superfamily/Winged helix DNA-binding domain"/>
    <property type="match status" value="1"/>
</dbReference>
<dbReference type="InterPro" id="IPR001789">
    <property type="entry name" value="Sig_transdc_resp-reg_receiver"/>
</dbReference>
<evidence type="ECO:0000313" key="8">
    <source>
        <dbReference type="Proteomes" id="UP000075502"/>
    </source>
</evidence>
<name>A0A150TFA9_SORCE</name>
<dbReference type="Pfam" id="PF00072">
    <property type="entry name" value="Response_reg"/>
    <property type="match status" value="1"/>
</dbReference>
<evidence type="ECO:0000256" key="3">
    <source>
        <dbReference type="ARBA" id="ARBA00023163"/>
    </source>
</evidence>
<comment type="caution">
    <text evidence="7">The sequence shown here is derived from an EMBL/GenBank/DDBJ whole genome shotgun (WGS) entry which is preliminary data.</text>
</comment>
<dbReference type="Pfam" id="PF00196">
    <property type="entry name" value="GerE"/>
    <property type="match status" value="1"/>
</dbReference>
<dbReference type="PANTHER" id="PTHR44688:SF16">
    <property type="entry name" value="DNA-BINDING TRANSCRIPTIONAL ACTIVATOR DEVR_DOSR"/>
    <property type="match status" value="1"/>
</dbReference>
<keyword evidence="1" id="KW-0805">Transcription regulation</keyword>
<evidence type="ECO:0000256" key="4">
    <source>
        <dbReference type="PROSITE-ProRule" id="PRU00169"/>
    </source>
</evidence>
<dbReference type="PROSITE" id="PS50110">
    <property type="entry name" value="RESPONSE_REGULATORY"/>
    <property type="match status" value="1"/>
</dbReference>
<dbReference type="SMART" id="SM00448">
    <property type="entry name" value="REC"/>
    <property type="match status" value="1"/>
</dbReference>
<dbReference type="SUPFAM" id="SSF46894">
    <property type="entry name" value="C-terminal effector domain of the bipartite response regulators"/>
    <property type="match status" value="1"/>
</dbReference>
<dbReference type="SUPFAM" id="SSF52172">
    <property type="entry name" value="CheY-like"/>
    <property type="match status" value="1"/>
</dbReference>